<evidence type="ECO:0000313" key="2">
    <source>
        <dbReference type="Proteomes" id="UP000294919"/>
    </source>
</evidence>
<dbReference type="NCBIfam" id="TIGR02122">
    <property type="entry name" value="TRAP_TAXI"/>
    <property type="match status" value="1"/>
</dbReference>
<name>A0A4R2K6G6_9FIRM</name>
<dbReference type="PANTHER" id="PTHR42941:SF1">
    <property type="entry name" value="SLL1037 PROTEIN"/>
    <property type="match status" value="1"/>
</dbReference>
<keyword evidence="2" id="KW-1185">Reference proteome</keyword>
<keyword evidence="1" id="KW-0675">Receptor</keyword>
<dbReference type="Gene3D" id="3.40.190.10">
    <property type="entry name" value="Periplasmic binding protein-like II"/>
    <property type="match status" value="2"/>
</dbReference>
<comment type="caution">
    <text evidence="1">The sequence shown here is derived from an EMBL/GenBank/DDBJ whole genome shotgun (WGS) entry which is preliminary data.</text>
</comment>
<dbReference type="OrthoDB" id="9776669at2"/>
<reference evidence="1 2" key="1">
    <citation type="submission" date="2019-03" db="EMBL/GenBank/DDBJ databases">
        <title>Genomic Encyclopedia of Type Strains, Phase IV (KMG-IV): sequencing the most valuable type-strain genomes for metagenomic binning, comparative biology and taxonomic classification.</title>
        <authorList>
            <person name="Goeker M."/>
        </authorList>
    </citation>
    <scope>NUCLEOTIDE SEQUENCE [LARGE SCALE GENOMIC DNA]</scope>
    <source>
        <strain evidence="1 2">DSM 102940</strain>
    </source>
</reference>
<dbReference type="SUPFAM" id="SSF53850">
    <property type="entry name" value="Periplasmic binding protein-like II"/>
    <property type="match status" value="1"/>
</dbReference>
<dbReference type="Pfam" id="PF16868">
    <property type="entry name" value="NMT1_3"/>
    <property type="match status" value="1"/>
</dbReference>
<accession>A0A4R2K6G6</accession>
<dbReference type="EMBL" id="SLWV01000038">
    <property type="protein sequence ID" value="TCO68863.1"/>
    <property type="molecule type" value="Genomic_DNA"/>
</dbReference>
<sequence length="207" mass="23330">MYPEVFQFVVLKNSGMKSMDDLKGKRVAVGKMNSGTFRTAKELLKCHGISFDEISPQYLSFKEGIMALQQNKVDCVIIGSGIPTAAVVDISAMMDIDLLSIDKNVFDEEDIMKYLTVFIIPKETYRGVNRDIITIASQALLVTSSDMDDIFVNQIVEALFKHVDEIEGVHSQGENIKLENNFQQISIPMHFGAIRYYNKFKISNNSE</sequence>
<evidence type="ECO:0000313" key="1">
    <source>
        <dbReference type="EMBL" id="TCO68863.1"/>
    </source>
</evidence>
<organism evidence="1 2">
    <name type="scientific">Marinisporobacter balticus</name>
    <dbReference type="NCBI Taxonomy" id="2018667"/>
    <lineage>
        <taxon>Bacteria</taxon>
        <taxon>Bacillati</taxon>
        <taxon>Bacillota</taxon>
        <taxon>Clostridia</taxon>
        <taxon>Peptostreptococcales</taxon>
        <taxon>Thermotaleaceae</taxon>
        <taxon>Marinisporobacter</taxon>
    </lineage>
</organism>
<dbReference type="PANTHER" id="PTHR42941">
    <property type="entry name" value="SLL1037 PROTEIN"/>
    <property type="match status" value="1"/>
</dbReference>
<dbReference type="AlphaFoldDB" id="A0A4R2K6G6"/>
<dbReference type="InterPro" id="IPR011852">
    <property type="entry name" value="TRAP_TAXI"/>
</dbReference>
<proteinExistence type="predicted"/>
<protein>
    <submittedName>
        <fullName evidence="1">TRAP transporter TAXI family solute receptor</fullName>
    </submittedName>
</protein>
<gene>
    <name evidence="1" type="ORF">EV214_1386</name>
</gene>
<dbReference type="Proteomes" id="UP000294919">
    <property type="component" value="Unassembled WGS sequence"/>
</dbReference>